<dbReference type="Pfam" id="PF05258">
    <property type="entry name" value="DciA"/>
    <property type="match status" value="1"/>
</dbReference>
<dbReference type="Proteomes" id="UP000503336">
    <property type="component" value="Chromosome"/>
</dbReference>
<proteinExistence type="predicted"/>
<feature type="compositionally biased region" description="Gly residues" evidence="1">
    <location>
        <begin position="184"/>
        <end position="194"/>
    </location>
</feature>
<dbReference type="AlphaFoldDB" id="A0A7L5BZK9"/>
<evidence type="ECO:0000313" key="3">
    <source>
        <dbReference type="Proteomes" id="UP000503336"/>
    </source>
</evidence>
<feature type="region of interest" description="Disordered" evidence="1">
    <location>
        <begin position="1"/>
        <end position="23"/>
    </location>
</feature>
<sequence>MSEETAEPRAQRKGRTRPAPERRAKGFLRAAELTPSALKSCGARRGFAELRLLTEWRAVVGEALASICRPMKVTYRSRGGLGASLILTTEGARAPEVEMQKTRIIDRVNAFYGYRAVSRIVIDQSRAPMMRAAPAGLAEAPAKWEGAPPAPVKDVADPGLALALARLGANVKAKTARAASDGPATGGNSSGSNE</sequence>
<name>A0A7L5BZK9_9RHOB</name>
<dbReference type="KEGG" id="hdh:G5B40_12835"/>
<dbReference type="InterPro" id="IPR007922">
    <property type="entry name" value="DciA-like"/>
</dbReference>
<keyword evidence="3" id="KW-1185">Reference proteome</keyword>
<dbReference type="InterPro" id="IPR010593">
    <property type="entry name" value="DUF1159"/>
</dbReference>
<evidence type="ECO:0000256" key="1">
    <source>
        <dbReference type="SAM" id="MobiDB-lite"/>
    </source>
</evidence>
<feature type="region of interest" description="Disordered" evidence="1">
    <location>
        <begin position="174"/>
        <end position="194"/>
    </location>
</feature>
<protein>
    <submittedName>
        <fullName evidence="2">DUF721 domain-containing protein</fullName>
    </submittedName>
</protein>
<dbReference type="PIRSF" id="PIRSF032064">
    <property type="entry name" value="UCP032064"/>
    <property type="match status" value="1"/>
</dbReference>
<gene>
    <name evidence="2" type="ORF">G5B40_12835</name>
</gene>
<organism evidence="2 3">
    <name type="scientific">Pikeienuella piscinae</name>
    <dbReference type="NCBI Taxonomy" id="2748098"/>
    <lineage>
        <taxon>Bacteria</taxon>
        <taxon>Pseudomonadati</taxon>
        <taxon>Pseudomonadota</taxon>
        <taxon>Alphaproteobacteria</taxon>
        <taxon>Rhodobacterales</taxon>
        <taxon>Paracoccaceae</taxon>
        <taxon>Pikeienuella</taxon>
    </lineage>
</organism>
<evidence type="ECO:0000313" key="2">
    <source>
        <dbReference type="EMBL" id="QIE56268.1"/>
    </source>
</evidence>
<feature type="compositionally biased region" description="Basic and acidic residues" evidence="1">
    <location>
        <begin position="1"/>
        <end position="10"/>
    </location>
</feature>
<accession>A0A7L5BZK9</accession>
<dbReference type="EMBL" id="CP049056">
    <property type="protein sequence ID" value="QIE56268.1"/>
    <property type="molecule type" value="Genomic_DNA"/>
</dbReference>
<reference evidence="2 3" key="1">
    <citation type="submission" date="2020-02" db="EMBL/GenBank/DDBJ databases">
        <title>complete genome sequence of Rhodobacteraceae bacterium.</title>
        <authorList>
            <person name="Park J."/>
            <person name="Kim Y.-S."/>
            <person name="Kim K.-H."/>
        </authorList>
    </citation>
    <scope>NUCLEOTIDE SEQUENCE [LARGE SCALE GENOMIC DNA]</scope>
    <source>
        <strain evidence="2 3">RR4-56</strain>
    </source>
</reference>
<dbReference type="RefSeq" id="WP_165099281.1">
    <property type="nucleotide sequence ID" value="NZ_CP049056.1"/>
</dbReference>